<reference evidence="1" key="1">
    <citation type="submission" date="2019-11" db="EMBL/GenBank/DDBJ databases">
        <title>Nori genome reveals adaptations in red seaweeds to the harsh intertidal environment.</title>
        <authorList>
            <person name="Wang D."/>
            <person name="Mao Y."/>
        </authorList>
    </citation>
    <scope>NUCLEOTIDE SEQUENCE</scope>
    <source>
        <tissue evidence="1">Gametophyte</tissue>
    </source>
</reference>
<proteinExistence type="predicted"/>
<name>A0ACC3BKG1_PYRYE</name>
<dbReference type="EMBL" id="CM020618">
    <property type="protein sequence ID" value="KAK1857982.1"/>
    <property type="molecule type" value="Genomic_DNA"/>
</dbReference>
<organism evidence="1 2">
    <name type="scientific">Pyropia yezoensis</name>
    <name type="common">Susabi-nori</name>
    <name type="synonym">Porphyra yezoensis</name>
    <dbReference type="NCBI Taxonomy" id="2788"/>
    <lineage>
        <taxon>Eukaryota</taxon>
        <taxon>Rhodophyta</taxon>
        <taxon>Bangiophyceae</taxon>
        <taxon>Bangiales</taxon>
        <taxon>Bangiaceae</taxon>
        <taxon>Pyropia</taxon>
    </lineage>
</organism>
<comment type="caution">
    <text evidence="1">The sequence shown here is derived from an EMBL/GenBank/DDBJ whole genome shotgun (WGS) entry which is preliminary data.</text>
</comment>
<accession>A0ACC3BKG1</accession>
<evidence type="ECO:0000313" key="2">
    <source>
        <dbReference type="Proteomes" id="UP000798662"/>
    </source>
</evidence>
<protein>
    <submittedName>
        <fullName evidence="1">Uncharacterized protein</fullName>
    </submittedName>
</protein>
<gene>
    <name evidence="1" type="ORF">I4F81_000596</name>
</gene>
<sequence length="337" mass="35865">MDEDDASFPRSSARINLSDLGTSSPVTATASVANDADADDDDWAPRRQARQPRPRHAHRHRRRPQARAPVPLQPYAPAAAAVAGAGGAATGRGAGAGAGAPQAHGGDDSPSSAVMPSIRRVSISATTDYDGDTSDWLTDYSEAPGGRYTAVLEQLVKVDSCQACKGPVDANGASHVAVEVGKVDAGGVARGPGAGLTEDEKAEKKRKAKVKDYMKTALSSERTFFKWMFTGLQFGAFGTLLFVTFRDESGFPVRLVLVFIAWALGLGCSVYGLIQYHRRRSALNDDDPDPSRWESPRAPMAVVVAFFLLVATVFIYAIVTRQHEPLRPPFAPAGDVG</sequence>
<keyword evidence="2" id="KW-1185">Reference proteome</keyword>
<dbReference type="Proteomes" id="UP000798662">
    <property type="component" value="Chromosome 1"/>
</dbReference>
<evidence type="ECO:0000313" key="1">
    <source>
        <dbReference type="EMBL" id="KAK1857982.1"/>
    </source>
</evidence>